<keyword evidence="1 7" id="KW-0489">Methyltransferase</keyword>
<dbReference type="InterPro" id="IPR036390">
    <property type="entry name" value="WH_DNA-bd_sf"/>
</dbReference>
<comment type="caution">
    <text evidence="7">The sequence shown here is derived from an EMBL/GenBank/DDBJ whole genome shotgun (WGS) entry which is preliminary data.</text>
</comment>
<dbReference type="InterPro" id="IPR016461">
    <property type="entry name" value="COMT-like"/>
</dbReference>
<evidence type="ECO:0000259" key="5">
    <source>
        <dbReference type="Pfam" id="PF00891"/>
    </source>
</evidence>
<gene>
    <name evidence="7" type="ORF">BDV95DRAFT_516462</name>
</gene>
<dbReference type="GO" id="GO:0046983">
    <property type="term" value="F:protein dimerization activity"/>
    <property type="evidence" value="ECO:0007669"/>
    <property type="project" value="InterPro"/>
</dbReference>
<name>A0A7C8IA16_9PLEO</name>
<evidence type="ECO:0000256" key="4">
    <source>
        <dbReference type="PIRSR" id="PIRSR005739-1"/>
    </source>
</evidence>
<dbReference type="PANTHER" id="PTHR43712">
    <property type="entry name" value="PUTATIVE (AFU_ORTHOLOGUE AFUA_4G14580)-RELATED"/>
    <property type="match status" value="1"/>
</dbReference>
<dbReference type="PROSITE" id="PS51683">
    <property type="entry name" value="SAM_OMT_II"/>
    <property type="match status" value="1"/>
</dbReference>
<accession>A0A7C8IA16</accession>
<dbReference type="Pfam" id="PF00891">
    <property type="entry name" value="Methyltransf_2"/>
    <property type="match status" value="1"/>
</dbReference>
<dbReference type="InterPro" id="IPR029063">
    <property type="entry name" value="SAM-dependent_MTases_sf"/>
</dbReference>
<feature type="domain" description="O-methyltransferase dimerisation" evidence="6">
    <location>
        <begin position="43"/>
        <end position="112"/>
    </location>
</feature>
<dbReference type="Gene3D" id="3.40.50.150">
    <property type="entry name" value="Vaccinia Virus protein VP39"/>
    <property type="match status" value="1"/>
</dbReference>
<dbReference type="SUPFAM" id="SSF46785">
    <property type="entry name" value="Winged helix' DNA-binding domain"/>
    <property type="match status" value="1"/>
</dbReference>
<proteinExistence type="predicted"/>
<dbReference type="InterPro" id="IPR001077">
    <property type="entry name" value="COMT_C"/>
</dbReference>
<keyword evidence="8" id="KW-1185">Reference proteome</keyword>
<feature type="active site" description="Proton acceptor" evidence="4">
    <location>
        <position position="283"/>
    </location>
</feature>
<evidence type="ECO:0000256" key="1">
    <source>
        <dbReference type="ARBA" id="ARBA00022603"/>
    </source>
</evidence>
<keyword evidence="2 7" id="KW-0808">Transferase</keyword>
<feature type="domain" description="O-methyltransferase C-terminal" evidence="5">
    <location>
        <begin position="207"/>
        <end position="353"/>
    </location>
</feature>
<dbReference type="GO" id="GO:0032259">
    <property type="term" value="P:methylation"/>
    <property type="evidence" value="ECO:0007669"/>
    <property type="project" value="UniProtKB-KW"/>
</dbReference>
<evidence type="ECO:0000256" key="3">
    <source>
        <dbReference type="ARBA" id="ARBA00022691"/>
    </source>
</evidence>
<organism evidence="7 8">
    <name type="scientific">Massariosphaeria phaeospora</name>
    <dbReference type="NCBI Taxonomy" id="100035"/>
    <lineage>
        <taxon>Eukaryota</taxon>
        <taxon>Fungi</taxon>
        <taxon>Dikarya</taxon>
        <taxon>Ascomycota</taxon>
        <taxon>Pezizomycotina</taxon>
        <taxon>Dothideomycetes</taxon>
        <taxon>Pleosporomycetidae</taxon>
        <taxon>Pleosporales</taxon>
        <taxon>Pleosporales incertae sedis</taxon>
        <taxon>Massariosphaeria</taxon>
    </lineage>
</organism>
<dbReference type="Pfam" id="PF08100">
    <property type="entry name" value="Dimerisation"/>
    <property type="match status" value="1"/>
</dbReference>
<protein>
    <submittedName>
        <fullName evidence="7">Putative O-methyltransferase</fullName>
    </submittedName>
</protein>
<evidence type="ECO:0000313" key="7">
    <source>
        <dbReference type="EMBL" id="KAF2874397.1"/>
    </source>
</evidence>
<dbReference type="EMBL" id="JAADJZ010000006">
    <property type="protein sequence ID" value="KAF2874397.1"/>
    <property type="molecule type" value="Genomic_DNA"/>
</dbReference>
<dbReference type="PANTHER" id="PTHR43712:SF1">
    <property type="entry name" value="HYPOTHETICAL O-METHYLTRANSFERASE (EUROFUNG)-RELATED"/>
    <property type="match status" value="1"/>
</dbReference>
<evidence type="ECO:0000256" key="2">
    <source>
        <dbReference type="ARBA" id="ARBA00022679"/>
    </source>
</evidence>
<sequence length="375" mass="41764">MDGDPEARQRLVASARALLTAAETPVESLLWNVWAQTTRTVAARIAVDMKIFETAVRDNGSTKTNEELAATTGASPALVKRITRICASMNMLNEQGPGIYAPNDLTRLLAQSEYAAGIIFCFDCTQQSFAQMPAYRSTKFQNPEFDGPFQYGNKWEGHAFGWLAQHPDVFHFHGYVHALRSHRPSWTEMYPVKEHLIDGLKAEGDASALVDIGGGTGQILQDFSTAFPGYTGRLVLQELLEVIGAATAMGVAEGKRIELQVHNFFEPQPIQGARAYFMRSVLHDWPDEQCRTILGRLKDVMEPGYSRILIDDCVVADEQAAWQHMSLDLFMMALAASQERTEREWYRLIESCGLKIAAIYNKGEGNEGLIEVVLE</sequence>
<reference evidence="7 8" key="1">
    <citation type="submission" date="2020-01" db="EMBL/GenBank/DDBJ databases">
        <authorList>
            <consortium name="DOE Joint Genome Institute"/>
            <person name="Haridas S."/>
            <person name="Albert R."/>
            <person name="Binder M."/>
            <person name="Bloem J."/>
            <person name="Labutti K."/>
            <person name="Salamov A."/>
            <person name="Andreopoulos B."/>
            <person name="Baker S.E."/>
            <person name="Barry K."/>
            <person name="Bills G."/>
            <person name="Bluhm B.H."/>
            <person name="Cannon C."/>
            <person name="Castanera R."/>
            <person name="Culley D.E."/>
            <person name="Daum C."/>
            <person name="Ezra D."/>
            <person name="Gonzalez J.B."/>
            <person name="Henrissat B."/>
            <person name="Kuo A."/>
            <person name="Liang C."/>
            <person name="Lipzen A."/>
            <person name="Lutzoni F."/>
            <person name="Magnuson J."/>
            <person name="Mondo S."/>
            <person name="Nolan M."/>
            <person name="Ohm R."/>
            <person name="Pangilinan J."/>
            <person name="Park H.-J.H."/>
            <person name="Ramirez L."/>
            <person name="Alfaro M."/>
            <person name="Sun H."/>
            <person name="Tritt A."/>
            <person name="Yoshinaga Y."/>
            <person name="Zwiers L.-H.L."/>
            <person name="Turgeon B.G."/>
            <person name="Goodwin S.B."/>
            <person name="Spatafora J.W."/>
            <person name="Crous P.W."/>
            <person name="Grigoriev I.V."/>
        </authorList>
    </citation>
    <scope>NUCLEOTIDE SEQUENCE [LARGE SCALE GENOMIC DNA]</scope>
    <source>
        <strain evidence="7 8">CBS 611.86</strain>
    </source>
</reference>
<dbReference type="GO" id="GO:0008171">
    <property type="term" value="F:O-methyltransferase activity"/>
    <property type="evidence" value="ECO:0007669"/>
    <property type="project" value="InterPro"/>
</dbReference>
<dbReference type="PIRSF" id="PIRSF005739">
    <property type="entry name" value="O-mtase"/>
    <property type="match status" value="1"/>
</dbReference>
<dbReference type="InterPro" id="IPR036388">
    <property type="entry name" value="WH-like_DNA-bd_sf"/>
</dbReference>
<dbReference type="Gene3D" id="1.10.10.10">
    <property type="entry name" value="Winged helix-like DNA-binding domain superfamily/Winged helix DNA-binding domain"/>
    <property type="match status" value="1"/>
</dbReference>
<dbReference type="InterPro" id="IPR012967">
    <property type="entry name" value="COMT_dimerisation"/>
</dbReference>
<dbReference type="Proteomes" id="UP000481861">
    <property type="component" value="Unassembled WGS sequence"/>
</dbReference>
<evidence type="ECO:0000259" key="6">
    <source>
        <dbReference type="Pfam" id="PF08100"/>
    </source>
</evidence>
<dbReference type="AlphaFoldDB" id="A0A7C8IA16"/>
<dbReference type="OrthoDB" id="3340390at2759"/>
<keyword evidence="3" id="KW-0949">S-adenosyl-L-methionine</keyword>
<evidence type="ECO:0000313" key="8">
    <source>
        <dbReference type="Proteomes" id="UP000481861"/>
    </source>
</evidence>
<dbReference type="SUPFAM" id="SSF53335">
    <property type="entry name" value="S-adenosyl-L-methionine-dependent methyltransferases"/>
    <property type="match status" value="1"/>
</dbReference>